<keyword evidence="2" id="KW-1185">Reference proteome</keyword>
<reference evidence="1 2" key="1">
    <citation type="submission" date="2014-04" db="EMBL/GenBank/DDBJ databases">
        <authorList>
            <consortium name="DOE Joint Genome Institute"/>
            <person name="Kuo A."/>
            <person name="Ruytinx J."/>
            <person name="Rineau F."/>
            <person name="Colpaert J."/>
            <person name="Kohler A."/>
            <person name="Nagy L.G."/>
            <person name="Floudas D."/>
            <person name="Copeland A."/>
            <person name="Barry K.W."/>
            <person name="Cichocki N."/>
            <person name="Veneault-Fourrey C."/>
            <person name="LaButti K."/>
            <person name="Lindquist E.A."/>
            <person name="Lipzen A."/>
            <person name="Lundell T."/>
            <person name="Morin E."/>
            <person name="Murat C."/>
            <person name="Sun H."/>
            <person name="Tunlid A."/>
            <person name="Henrissat B."/>
            <person name="Grigoriev I.V."/>
            <person name="Hibbett D.S."/>
            <person name="Martin F."/>
            <person name="Nordberg H.P."/>
            <person name="Cantor M.N."/>
            <person name="Hua S.X."/>
        </authorList>
    </citation>
    <scope>NUCLEOTIDE SEQUENCE [LARGE SCALE GENOMIC DNA]</scope>
    <source>
        <strain evidence="1 2">UH-Slu-Lm8-n1</strain>
    </source>
</reference>
<dbReference type="HOGENOM" id="CLU_2980643_0_0_1"/>
<name>A0A0C9ZN40_9AGAM</name>
<sequence length="58" mass="6820">MWITLDVVALEKHRKARGSRNQKEKVEGRKVLKQVRKEVNSLSLQVQDCQNGMYLSHR</sequence>
<evidence type="ECO:0000313" key="2">
    <source>
        <dbReference type="Proteomes" id="UP000054485"/>
    </source>
</evidence>
<accession>A0A0C9ZN40</accession>
<dbReference type="EMBL" id="KN835364">
    <property type="protein sequence ID" value="KIK38990.1"/>
    <property type="molecule type" value="Genomic_DNA"/>
</dbReference>
<reference evidence="2" key="2">
    <citation type="submission" date="2015-01" db="EMBL/GenBank/DDBJ databases">
        <title>Evolutionary Origins and Diversification of the Mycorrhizal Mutualists.</title>
        <authorList>
            <consortium name="DOE Joint Genome Institute"/>
            <consortium name="Mycorrhizal Genomics Consortium"/>
            <person name="Kohler A."/>
            <person name="Kuo A."/>
            <person name="Nagy L.G."/>
            <person name="Floudas D."/>
            <person name="Copeland A."/>
            <person name="Barry K.W."/>
            <person name="Cichocki N."/>
            <person name="Veneault-Fourrey C."/>
            <person name="LaButti K."/>
            <person name="Lindquist E.A."/>
            <person name="Lipzen A."/>
            <person name="Lundell T."/>
            <person name="Morin E."/>
            <person name="Murat C."/>
            <person name="Riley R."/>
            <person name="Ohm R."/>
            <person name="Sun H."/>
            <person name="Tunlid A."/>
            <person name="Henrissat B."/>
            <person name="Grigoriev I.V."/>
            <person name="Hibbett D.S."/>
            <person name="Martin F."/>
        </authorList>
    </citation>
    <scope>NUCLEOTIDE SEQUENCE [LARGE SCALE GENOMIC DNA]</scope>
    <source>
        <strain evidence="2">UH-Slu-Lm8-n1</strain>
    </source>
</reference>
<protein>
    <submittedName>
        <fullName evidence="1">Uncharacterized protein</fullName>
    </submittedName>
</protein>
<dbReference type="Proteomes" id="UP000054485">
    <property type="component" value="Unassembled WGS sequence"/>
</dbReference>
<proteinExistence type="predicted"/>
<evidence type="ECO:0000313" key="1">
    <source>
        <dbReference type="EMBL" id="KIK38990.1"/>
    </source>
</evidence>
<gene>
    <name evidence="1" type="ORF">CY34DRAFT_808810</name>
</gene>
<dbReference type="AlphaFoldDB" id="A0A0C9ZN40"/>
<organism evidence="1 2">
    <name type="scientific">Suillus luteus UH-Slu-Lm8-n1</name>
    <dbReference type="NCBI Taxonomy" id="930992"/>
    <lineage>
        <taxon>Eukaryota</taxon>
        <taxon>Fungi</taxon>
        <taxon>Dikarya</taxon>
        <taxon>Basidiomycota</taxon>
        <taxon>Agaricomycotina</taxon>
        <taxon>Agaricomycetes</taxon>
        <taxon>Agaricomycetidae</taxon>
        <taxon>Boletales</taxon>
        <taxon>Suillineae</taxon>
        <taxon>Suillaceae</taxon>
        <taxon>Suillus</taxon>
    </lineage>
</organism>
<dbReference type="InParanoid" id="A0A0C9ZN40"/>